<evidence type="ECO:0000313" key="2">
    <source>
        <dbReference type="EMBL" id="KAJ3564449.1"/>
    </source>
</evidence>
<evidence type="ECO:0000256" key="1">
    <source>
        <dbReference type="SAM" id="MobiDB-lite"/>
    </source>
</evidence>
<protein>
    <submittedName>
        <fullName evidence="2">Uncharacterized protein</fullName>
    </submittedName>
</protein>
<evidence type="ECO:0000313" key="3">
    <source>
        <dbReference type="Proteomes" id="UP001213000"/>
    </source>
</evidence>
<organism evidence="2 3">
    <name type="scientific">Leucocoprinus birnbaumii</name>
    <dbReference type="NCBI Taxonomy" id="56174"/>
    <lineage>
        <taxon>Eukaryota</taxon>
        <taxon>Fungi</taxon>
        <taxon>Dikarya</taxon>
        <taxon>Basidiomycota</taxon>
        <taxon>Agaricomycotina</taxon>
        <taxon>Agaricomycetes</taxon>
        <taxon>Agaricomycetidae</taxon>
        <taxon>Agaricales</taxon>
        <taxon>Agaricineae</taxon>
        <taxon>Agaricaceae</taxon>
        <taxon>Leucocoprinus</taxon>
    </lineage>
</organism>
<dbReference type="Proteomes" id="UP001213000">
    <property type="component" value="Unassembled WGS sequence"/>
</dbReference>
<dbReference type="AlphaFoldDB" id="A0AAD5YTZ4"/>
<feature type="region of interest" description="Disordered" evidence="1">
    <location>
        <begin position="147"/>
        <end position="218"/>
    </location>
</feature>
<reference evidence="2" key="1">
    <citation type="submission" date="2022-07" db="EMBL/GenBank/DDBJ databases">
        <title>Genome Sequence of Leucocoprinus birnbaumii.</title>
        <authorList>
            <person name="Buettner E."/>
        </authorList>
    </citation>
    <scope>NUCLEOTIDE SEQUENCE</scope>
    <source>
        <strain evidence="2">VT141</strain>
    </source>
</reference>
<sequence>MSHNKENLPPLRILADVASGISSEEEDVSRSLRVESYGSPASAGSNDLYYIPLIAYIESGQRAVEIDIDVDEDHSISLHRDNKFLEQTNFPHESYFLFDIDEGDWVNLSRRSKIDLSNDIRPHYPFFLVKRKGLIDDDCPMMEHHIQRLGGRRSPDPVKSEGSLSPLPSSLPLAPMTSPPLPMTSPLPVLPSPEPMATPPPADARRLPQPCSHLQGNIPLEDDKLSEYLKDFSPVINFKIKTVNMKISVNDCGHKRPYMKGGNNAHETSLMDELEKEQFEAEPPRKKARLD</sequence>
<proteinExistence type="predicted"/>
<dbReference type="EMBL" id="JANIEX010000661">
    <property type="protein sequence ID" value="KAJ3564449.1"/>
    <property type="molecule type" value="Genomic_DNA"/>
</dbReference>
<keyword evidence="3" id="KW-1185">Reference proteome</keyword>
<feature type="compositionally biased region" description="Low complexity" evidence="1">
    <location>
        <begin position="163"/>
        <end position="176"/>
    </location>
</feature>
<name>A0AAD5YTZ4_9AGAR</name>
<feature type="region of interest" description="Disordered" evidence="1">
    <location>
        <begin position="257"/>
        <end position="291"/>
    </location>
</feature>
<feature type="compositionally biased region" description="Pro residues" evidence="1">
    <location>
        <begin position="177"/>
        <end position="202"/>
    </location>
</feature>
<feature type="compositionally biased region" description="Basic and acidic residues" evidence="1">
    <location>
        <begin position="276"/>
        <end position="291"/>
    </location>
</feature>
<accession>A0AAD5YTZ4</accession>
<gene>
    <name evidence="2" type="ORF">NP233_g8286</name>
</gene>
<comment type="caution">
    <text evidence="2">The sequence shown here is derived from an EMBL/GenBank/DDBJ whole genome shotgun (WGS) entry which is preliminary data.</text>
</comment>